<evidence type="ECO:0000313" key="2">
    <source>
        <dbReference type="EMBL" id="MBA0127794.1"/>
    </source>
</evidence>
<protein>
    <recommendedName>
        <fullName evidence="1">SseB protein N-terminal domain-containing protein</fullName>
    </recommendedName>
</protein>
<evidence type="ECO:0000313" key="3">
    <source>
        <dbReference type="Proteomes" id="UP000582974"/>
    </source>
</evidence>
<dbReference type="InterPro" id="IPR009839">
    <property type="entry name" value="SseB_N"/>
</dbReference>
<dbReference type="EMBL" id="JACCKD010000008">
    <property type="protein sequence ID" value="MBA0127794.1"/>
    <property type="molecule type" value="Genomic_DNA"/>
</dbReference>
<name>A0A838AEN3_9PSEU</name>
<accession>A0A838AEN3</accession>
<organism evidence="2 3">
    <name type="scientific">Haloechinothrix aidingensis</name>
    <dbReference type="NCBI Taxonomy" id="2752311"/>
    <lineage>
        <taxon>Bacteria</taxon>
        <taxon>Bacillati</taxon>
        <taxon>Actinomycetota</taxon>
        <taxon>Actinomycetes</taxon>
        <taxon>Pseudonocardiales</taxon>
        <taxon>Pseudonocardiaceae</taxon>
        <taxon>Haloechinothrix</taxon>
    </lineage>
</organism>
<dbReference type="Proteomes" id="UP000582974">
    <property type="component" value="Unassembled WGS sequence"/>
</dbReference>
<dbReference type="Pfam" id="PF07179">
    <property type="entry name" value="SseB"/>
    <property type="match status" value="1"/>
</dbReference>
<gene>
    <name evidence="2" type="ORF">H0B56_19790</name>
</gene>
<proteinExistence type="predicted"/>
<sequence>MYLCCESHVSSAEDAVVQLRQTSDGRMALPVYSALDRLYERCGRQQPWLVMPTARLDTLYEAVRFDVVLLDANIPEEYRHQEDDGE</sequence>
<evidence type="ECO:0000259" key="1">
    <source>
        <dbReference type="Pfam" id="PF07179"/>
    </source>
</evidence>
<dbReference type="NCBIfam" id="NF042914">
    <property type="entry name" value="SAV915_dom"/>
    <property type="match status" value="1"/>
</dbReference>
<feature type="domain" description="SseB protein N-terminal" evidence="1">
    <location>
        <begin position="13"/>
        <end position="75"/>
    </location>
</feature>
<dbReference type="AlphaFoldDB" id="A0A838AEN3"/>
<comment type="caution">
    <text evidence="2">The sequence shown here is derived from an EMBL/GenBank/DDBJ whole genome shotgun (WGS) entry which is preliminary data.</text>
</comment>
<keyword evidence="3" id="KW-1185">Reference proteome</keyword>
<dbReference type="InterPro" id="IPR049975">
    <property type="entry name" value="SAV_915-like_dom"/>
</dbReference>
<reference evidence="2 3" key="1">
    <citation type="submission" date="2020-07" db="EMBL/GenBank/DDBJ databases">
        <title>Genome of Haloechinothrix sp.</title>
        <authorList>
            <person name="Tang S.-K."/>
            <person name="Yang L."/>
            <person name="Zhu W.-Y."/>
        </authorList>
    </citation>
    <scope>NUCLEOTIDE SEQUENCE [LARGE SCALE GENOMIC DNA]</scope>
    <source>
        <strain evidence="2 3">YIM 98757</strain>
    </source>
</reference>